<dbReference type="InterPro" id="IPR000160">
    <property type="entry name" value="GGDEF_dom"/>
</dbReference>
<reference evidence="5" key="1">
    <citation type="submission" date="2021-01" db="EMBL/GenBank/DDBJ databases">
        <title>Genome sequence of strain Noviherbaspirillum sp. DKR-6.</title>
        <authorList>
            <person name="Chaudhary D.K."/>
        </authorList>
    </citation>
    <scope>NUCLEOTIDE SEQUENCE</scope>
    <source>
        <strain evidence="5">DKR-6</strain>
    </source>
</reference>
<organism evidence="5 6">
    <name type="scientific">Noviherbaspirillum pedocola</name>
    <dbReference type="NCBI Taxonomy" id="2801341"/>
    <lineage>
        <taxon>Bacteria</taxon>
        <taxon>Pseudomonadati</taxon>
        <taxon>Pseudomonadota</taxon>
        <taxon>Betaproteobacteria</taxon>
        <taxon>Burkholderiales</taxon>
        <taxon>Oxalobacteraceae</taxon>
        <taxon>Noviherbaspirillum</taxon>
    </lineage>
</organism>
<dbReference type="Pfam" id="PF00990">
    <property type="entry name" value="GGDEF"/>
    <property type="match status" value="1"/>
</dbReference>
<evidence type="ECO:0000259" key="2">
    <source>
        <dbReference type="PROSITE" id="PS50113"/>
    </source>
</evidence>
<protein>
    <submittedName>
        <fullName evidence="5">EAL domain-containing protein</fullName>
    </submittedName>
</protein>
<dbReference type="SUPFAM" id="SSF55073">
    <property type="entry name" value="Nucleotide cyclase"/>
    <property type="match status" value="1"/>
</dbReference>
<accession>A0A934SVV5</accession>
<feature type="domain" description="EAL" evidence="3">
    <location>
        <begin position="433"/>
        <end position="688"/>
    </location>
</feature>
<dbReference type="InterPro" id="IPR013767">
    <property type="entry name" value="PAS_fold"/>
</dbReference>
<dbReference type="FunFam" id="3.30.70.270:FF:000001">
    <property type="entry name" value="Diguanylate cyclase domain protein"/>
    <property type="match status" value="1"/>
</dbReference>
<dbReference type="InterPro" id="IPR043128">
    <property type="entry name" value="Rev_trsase/Diguanyl_cyclase"/>
</dbReference>
<dbReference type="CDD" id="cd00130">
    <property type="entry name" value="PAS"/>
    <property type="match status" value="1"/>
</dbReference>
<dbReference type="Pfam" id="PF00989">
    <property type="entry name" value="PAS"/>
    <property type="match status" value="1"/>
</dbReference>
<dbReference type="InterPro" id="IPR035965">
    <property type="entry name" value="PAS-like_dom_sf"/>
</dbReference>
<evidence type="ECO:0000313" key="5">
    <source>
        <dbReference type="EMBL" id="MBK4737776.1"/>
    </source>
</evidence>
<evidence type="ECO:0000259" key="4">
    <source>
        <dbReference type="PROSITE" id="PS50887"/>
    </source>
</evidence>
<dbReference type="SUPFAM" id="SSF141868">
    <property type="entry name" value="EAL domain-like"/>
    <property type="match status" value="1"/>
</dbReference>
<dbReference type="EMBL" id="JAEPBG010000014">
    <property type="protein sequence ID" value="MBK4737776.1"/>
    <property type="molecule type" value="Genomic_DNA"/>
</dbReference>
<dbReference type="NCBIfam" id="TIGR00229">
    <property type="entry name" value="sensory_box"/>
    <property type="match status" value="2"/>
</dbReference>
<dbReference type="AlphaFoldDB" id="A0A934SVV5"/>
<dbReference type="InterPro" id="IPR001610">
    <property type="entry name" value="PAC"/>
</dbReference>
<dbReference type="InterPro" id="IPR029787">
    <property type="entry name" value="Nucleotide_cyclase"/>
</dbReference>
<feature type="domain" description="GGDEF" evidence="4">
    <location>
        <begin position="285"/>
        <end position="424"/>
    </location>
</feature>
<dbReference type="PANTHER" id="PTHR44757:SF2">
    <property type="entry name" value="BIOFILM ARCHITECTURE MAINTENANCE PROTEIN MBAA"/>
    <property type="match status" value="1"/>
</dbReference>
<gene>
    <name evidence="5" type="ORF">JJB74_24410</name>
</gene>
<evidence type="ECO:0000259" key="3">
    <source>
        <dbReference type="PROSITE" id="PS50883"/>
    </source>
</evidence>
<dbReference type="Gene3D" id="3.30.70.270">
    <property type="match status" value="1"/>
</dbReference>
<dbReference type="InterPro" id="IPR001633">
    <property type="entry name" value="EAL_dom"/>
</dbReference>
<dbReference type="Pfam" id="PF00563">
    <property type="entry name" value="EAL"/>
    <property type="match status" value="1"/>
</dbReference>
<sequence>MSESLYRKIFETTPTAFLLVGAHDRAIVEVNEAACNLLQTTASELVGKAVDELCDQPAGTRKVLEILCSTPGACQVLALRDAKGLQKTVALQAVQLTGVKQPTMLITMNDANRYLQSERSGERPTNETLELAALVYQHSDEGMMVTDADTHIIAINHAFTRLTGYTEADAIGRTPALLRSGRQTDAFYQEMWTALKTIGTWRGQLINRRKNGEEYAERLTISAVRDKEGRIQRYVGLFSDISEKLRYDNAVWTQSNVDALTALPNRHLLRKRLQQRIAPANARQAKLALLTMDLDGFKEVNDTFGHGIGDQVLMETARRLRNCVRASDTVARIGGDEFAIVLNDLADPQTSNALSLVERTGKKIVEAIGEPFLIGDERIYLSPSIGIAIAPDDADTVDALLSTAEQAMHAAKQSGRNRFQFFTRALHEQAVRRIKMIADLRDAIDSGRFELAFQPIVDLENGALVKAEALLRWRHPRHGIISPAEFIPVAESTGLIVLIGDWVFRQAAQWRLRWEAIAPAGFQIGVNVSPAQFRLDDALPERWIRHCEALGLPRSSLVIEITEGLLLEAGEQSKERLGAFHAAGMQIALDDFGTGYSGLSYLRSFDIDYIKIDQAFVRDMHRNRSDEMLSEAIVAMAHKLGIKVVAEGIEEPAHRELLARAGCDYGQGYLLSRPLTPESFEALLRDGYAVSEPVALCLT</sequence>
<dbReference type="InterPro" id="IPR000014">
    <property type="entry name" value="PAS"/>
</dbReference>
<dbReference type="Gene3D" id="3.30.450.20">
    <property type="entry name" value="PAS domain"/>
    <property type="match status" value="2"/>
</dbReference>
<feature type="domain" description="PAS" evidence="1">
    <location>
        <begin position="128"/>
        <end position="174"/>
    </location>
</feature>
<proteinExistence type="predicted"/>
<dbReference type="SMART" id="SM00091">
    <property type="entry name" value="PAS"/>
    <property type="match status" value="2"/>
</dbReference>
<feature type="domain" description="PAC" evidence="2">
    <location>
        <begin position="199"/>
        <end position="253"/>
    </location>
</feature>
<dbReference type="Pfam" id="PF13188">
    <property type="entry name" value="PAS_8"/>
    <property type="match status" value="1"/>
</dbReference>
<dbReference type="GO" id="GO:0006355">
    <property type="term" value="P:regulation of DNA-templated transcription"/>
    <property type="evidence" value="ECO:0007669"/>
    <property type="project" value="InterPro"/>
</dbReference>
<evidence type="ECO:0000259" key="1">
    <source>
        <dbReference type="PROSITE" id="PS50112"/>
    </source>
</evidence>
<dbReference type="GO" id="GO:0003824">
    <property type="term" value="F:catalytic activity"/>
    <property type="evidence" value="ECO:0007669"/>
    <property type="project" value="UniProtKB-ARBA"/>
</dbReference>
<dbReference type="SUPFAM" id="SSF55785">
    <property type="entry name" value="PYP-like sensor domain (PAS domain)"/>
    <property type="match status" value="2"/>
</dbReference>
<dbReference type="InterPro" id="IPR035919">
    <property type="entry name" value="EAL_sf"/>
</dbReference>
<dbReference type="PANTHER" id="PTHR44757">
    <property type="entry name" value="DIGUANYLATE CYCLASE DGCP"/>
    <property type="match status" value="1"/>
</dbReference>
<dbReference type="SMART" id="SM00052">
    <property type="entry name" value="EAL"/>
    <property type="match status" value="1"/>
</dbReference>
<keyword evidence="6" id="KW-1185">Reference proteome</keyword>
<dbReference type="PROSITE" id="PS50112">
    <property type="entry name" value="PAS"/>
    <property type="match status" value="2"/>
</dbReference>
<comment type="caution">
    <text evidence="5">The sequence shown here is derived from an EMBL/GenBank/DDBJ whole genome shotgun (WGS) entry which is preliminary data.</text>
</comment>
<dbReference type="Gene3D" id="3.20.20.450">
    <property type="entry name" value="EAL domain"/>
    <property type="match status" value="1"/>
</dbReference>
<dbReference type="SMART" id="SM00086">
    <property type="entry name" value="PAC"/>
    <property type="match status" value="1"/>
</dbReference>
<dbReference type="PROSITE" id="PS50883">
    <property type="entry name" value="EAL"/>
    <property type="match status" value="1"/>
</dbReference>
<dbReference type="RefSeq" id="WP_200596348.1">
    <property type="nucleotide sequence ID" value="NZ_JAEPBG010000014.1"/>
</dbReference>
<dbReference type="NCBIfam" id="TIGR00254">
    <property type="entry name" value="GGDEF"/>
    <property type="match status" value="1"/>
</dbReference>
<evidence type="ECO:0000313" key="6">
    <source>
        <dbReference type="Proteomes" id="UP000622890"/>
    </source>
</evidence>
<name>A0A934SVV5_9BURK</name>
<dbReference type="CDD" id="cd01949">
    <property type="entry name" value="GGDEF"/>
    <property type="match status" value="1"/>
</dbReference>
<dbReference type="CDD" id="cd01948">
    <property type="entry name" value="EAL"/>
    <property type="match status" value="1"/>
</dbReference>
<dbReference type="InterPro" id="IPR052155">
    <property type="entry name" value="Biofilm_reg_signaling"/>
</dbReference>
<feature type="domain" description="PAS" evidence="1">
    <location>
        <begin position="2"/>
        <end position="48"/>
    </location>
</feature>
<dbReference type="Proteomes" id="UP000622890">
    <property type="component" value="Unassembled WGS sequence"/>
</dbReference>
<dbReference type="InterPro" id="IPR000700">
    <property type="entry name" value="PAS-assoc_C"/>
</dbReference>
<dbReference type="PROSITE" id="PS50113">
    <property type="entry name" value="PAC"/>
    <property type="match status" value="1"/>
</dbReference>
<dbReference type="PROSITE" id="PS50887">
    <property type="entry name" value="GGDEF"/>
    <property type="match status" value="1"/>
</dbReference>
<dbReference type="SMART" id="SM00267">
    <property type="entry name" value="GGDEF"/>
    <property type="match status" value="1"/>
</dbReference>